<sequence length="107" mass="11501">MIHMAIKRGWTFDSAVGRDIRSRRRRGQPAALYQPYAHGVPDMLSAGSGYLTALLEDMMEGNEIESPAGYGILATCSVPDGGEDLRDGAGVGHHMIGYTSETFEIAA</sequence>
<dbReference type="EMBL" id="JFFI01000576">
    <property type="protein sequence ID" value="KXH66909.1"/>
    <property type="molecule type" value="Genomic_DNA"/>
</dbReference>
<dbReference type="AlphaFoldDB" id="A0A135V2M4"/>
<keyword evidence="2" id="KW-1185">Reference proteome</keyword>
<proteinExistence type="predicted"/>
<protein>
    <submittedName>
        <fullName evidence="1">Uncharacterized protein</fullName>
    </submittedName>
</protein>
<evidence type="ECO:0000313" key="1">
    <source>
        <dbReference type="EMBL" id="KXH66909.1"/>
    </source>
</evidence>
<dbReference type="Proteomes" id="UP000070121">
    <property type="component" value="Unassembled WGS sequence"/>
</dbReference>
<accession>A0A135V2M4</accession>
<comment type="caution">
    <text evidence="1">The sequence shown here is derived from an EMBL/GenBank/DDBJ whole genome shotgun (WGS) entry which is preliminary data.</text>
</comment>
<name>A0A135V2M4_9PEZI</name>
<organism evidence="1 2">
    <name type="scientific">Colletotrichum salicis</name>
    <dbReference type="NCBI Taxonomy" id="1209931"/>
    <lineage>
        <taxon>Eukaryota</taxon>
        <taxon>Fungi</taxon>
        <taxon>Dikarya</taxon>
        <taxon>Ascomycota</taxon>
        <taxon>Pezizomycotina</taxon>
        <taxon>Sordariomycetes</taxon>
        <taxon>Hypocreomycetidae</taxon>
        <taxon>Glomerellales</taxon>
        <taxon>Glomerellaceae</taxon>
        <taxon>Colletotrichum</taxon>
        <taxon>Colletotrichum acutatum species complex</taxon>
    </lineage>
</organism>
<gene>
    <name evidence="1" type="ORF">CSAL01_03686</name>
</gene>
<reference evidence="1 2" key="1">
    <citation type="submission" date="2014-02" db="EMBL/GenBank/DDBJ databases">
        <title>The genome sequence of Colletotrichum salicis CBS 607.94.</title>
        <authorList>
            <person name="Baroncelli R."/>
            <person name="Thon M.R."/>
        </authorList>
    </citation>
    <scope>NUCLEOTIDE SEQUENCE [LARGE SCALE GENOMIC DNA]</scope>
    <source>
        <strain evidence="1 2">CBS 607.94</strain>
    </source>
</reference>
<evidence type="ECO:0000313" key="2">
    <source>
        <dbReference type="Proteomes" id="UP000070121"/>
    </source>
</evidence>